<proteinExistence type="predicted"/>
<keyword evidence="1" id="KW-0732">Signal</keyword>
<gene>
    <name evidence="2" type="ORF">FIBSPDRAFT_905051</name>
</gene>
<keyword evidence="3" id="KW-1185">Reference proteome</keyword>
<feature type="chain" id="PRO_5007892720" evidence="1">
    <location>
        <begin position="19"/>
        <end position="128"/>
    </location>
</feature>
<feature type="signal peptide" evidence="1">
    <location>
        <begin position="1"/>
        <end position="18"/>
    </location>
</feature>
<dbReference type="EMBL" id="KV418081">
    <property type="protein sequence ID" value="KZP03393.1"/>
    <property type="molecule type" value="Genomic_DNA"/>
</dbReference>
<reference evidence="2 3" key="1">
    <citation type="journal article" date="2016" name="Mol. Biol. Evol.">
        <title>Comparative Genomics of Early-Diverging Mushroom-Forming Fungi Provides Insights into the Origins of Lignocellulose Decay Capabilities.</title>
        <authorList>
            <person name="Nagy L.G."/>
            <person name="Riley R."/>
            <person name="Tritt A."/>
            <person name="Adam C."/>
            <person name="Daum C."/>
            <person name="Floudas D."/>
            <person name="Sun H."/>
            <person name="Yadav J.S."/>
            <person name="Pangilinan J."/>
            <person name="Larsson K.H."/>
            <person name="Matsuura K."/>
            <person name="Barry K."/>
            <person name="Labutti K."/>
            <person name="Kuo R."/>
            <person name="Ohm R.A."/>
            <person name="Bhattacharya S.S."/>
            <person name="Shirouzu T."/>
            <person name="Yoshinaga Y."/>
            <person name="Martin F.M."/>
            <person name="Grigoriev I.V."/>
            <person name="Hibbett D.S."/>
        </authorList>
    </citation>
    <scope>NUCLEOTIDE SEQUENCE [LARGE SCALE GENOMIC DNA]</scope>
    <source>
        <strain evidence="2 3">CBS 109695</strain>
    </source>
</reference>
<dbReference type="Proteomes" id="UP000076532">
    <property type="component" value="Unassembled WGS sequence"/>
</dbReference>
<evidence type="ECO:0000313" key="3">
    <source>
        <dbReference type="Proteomes" id="UP000076532"/>
    </source>
</evidence>
<name>A0A167TXY1_9AGAM</name>
<sequence length="128" mass="14415">MALQQLLLPSLAAQGSCCGMVTHDVTMWEMWEMRGDVRRCEMEMWGTATYAYTAVGSEEYVLFRRLVDAVIIIEDVGFRWGDVNVRESDVDINRYGHCCNARPPPPSSIECKCRSPYAFGAADTCCCQ</sequence>
<organism evidence="2 3">
    <name type="scientific">Athelia psychrophila</name>
    <dbReference type="NCBI Taxonomy" id="1759441"/>
    <lineage>
        <taxon>Eukaryota</taxon>
        <taxon>Fungi</taxon>
        <taxon>Dikarya</taxon>
        <taxon>Basidiomycota</taxon>
        <taxon>Agaricomycotina</taxon>
        <taxon>Agaricomycetes</taxon>
        <taxon>Agaricomycetidae</taxon>
        <taxon>Atheliales</taxon>
        <taxon>Atheliaceae</taxon>
        <taxon>Athelia</taxon>
    </lineage>
</organism>
<dbReference type="AlphaFoldDB" id="A0A167TXY1"/>
<evidence type="ECO:0000313" key="2">
    <source>
        <dbReference type="EMBL" id="KZP03393.1"/>
    </source>
</evidence>
<accession>A0A167TXY1</accession>
<evidence type="ECO:0000256" key="1">
    <source>
        <dbReference type="SAM" id="SignalP"/>
    </source>
</evidence>
<protein>
    <submittedName>
        <fullName evidence="2">Uncharacterized protein</fullName>
    </submittedName>
</protein>